<keyword evidence="5 6" id="KW-0472">Membrane</keyword>
<name>A0A3M8P6S2_9BACL</name>
<keyword evidence="2" id="KW-0813">Transport</keyword>
<dbReference type="GO" id="GO:0005886">
    <property type="term" value="C:plasma membrane"/>
    <property type="evidence" value="ECO:0007669"/>
    <property type="project" value="TreeGrafter"/>
</dbReference>
<evidence type="ECO:0000313" key="7">
    <source>
        <dbReference type="EMBL" id="RNF39312.1"/>
    </source>
</evidence>
<evidence type="ECO:0000256" key="3">
    <source>
        <dbReference type="ARBA" id="ARBA00022692"/>
    </source>
</evidence>
<dbReference type="Proteomes" id="UP000275473">
    <property type="component" value="Unassembled WGS sequence"/>
</dbReference>
<evidence type="ECO:0000256" key="5">
    <source>
        <dbReference type="ARBA" id="ARBA00023136"/>
    </source>
</evidence>
<dbReference type="OrthoDB" id="9768885at2"/>
<dbReference type="Gene3D" id="1.10.3860.10">
    <property type="entry name" value="Sodium:dicarboxylate symporter"/>
    <property type="match status" value="1"/>
</dbReference>
<feature type="transmembrane region" description="Helical" evidence="6">
    <location>
        <begin position="70"/>
        <end position="97"/>
    </location>
</feature>
<feature type="transmembrane region" description="Helical" evidence="6">
    <location>
        <begin position="278"/>
        <end position="300"/>
    </location>
</feature>
<evidence type="ECO:0000256" key="6">
    <source>
        <dbReference type="SAM" id="Phobius"/>
    </source>
</evidence>
<keyword evidence="4 6" id="KW-1133">Transmembrane helix</keyword>
<dbReference type="SUPFAM" id="SSF118215">
    <property type="entry name" value="Proton glutamate symport protein"/>
    <property type="match status" value="1"/>
</dbReference>
<evidence type="ECO:0000256" key="1">
    <source>
        <dbReference type="ARBA" id="ARBA00004141"/>
    </source>
</evidence>
<reference evidence="7 8" key="1">
    <citation type="journal article" date="2018" name="Int. J. Syst. Evol. Microbiol.">
        <title>Planococcus salinus sp. nov., a moderately halophilic bacterium isolated from a saline-alkali soil.</title>
        <authorList>
            <person name="Gan L."/>
        </authorList>
    </citation>
    <scope>NUCLEOTIDE SEQUENCE [LARGE SCALE GENOMIC DNA]</scope>
    <source>
        <strain evidence="7 8">LCB217</strain>
    </source>
</reference>
<dbReference type="PANTHER" id="PTHR42865">
    <property type="entry name" value="PROTON/GLUTAMATE-ASPARTATE SYMPORTER"/>
    <property type="match status" value="1"/>
</dbReference>
<feature type="transmembrane region" description="Helical" evidence="6">
    <location>
        <begin position="168"/>
        <end position="190"/>
    </location>
</feature>
<dbReference type="Pfam" id="PF00375">
    <property type="entry name" value="SDF"/>
    <property type="match status" value="1"/>
</dbReference>
<dbReference type="EMBL" id="RIAX01000006">
    <property type="protein sequence ID" value="RNF39312.1"/>
    <property type="molecule type" value="Genomic_DNA"/>
</dbReference>
<keyword evidence="8" id="KW-1185">Reference proteome</keyword>
<comment type="subcellular location">
    <subcellularLocation>
        <location evidence="1">Membrane</location>
        <topology evidence="1">Multi-pass membrane protein</topology>
    </subcellularLocation>
</comment>
<organism evidence="7 8">
    <name type="scientific">Planococcus salinus</name>
    <dbReference type="NCBI Taxonomy" id="1848460"/>
    <lineage>
        <taxon>Bacteria</taxon>
        <taxon>Bacillati</taxon>
        <taxon>Bacillota</taxon>
        <taxon>Bacilli</taxon>
        <taxon>Bacillales</taxon>
        <taxon>Caryophanaceae</taxon>
        <taxon>Planococcus</taxon>
    </lineage>
</organism>
<protein>
    <submittedName>
        <fullName evidence="7">Dicarboxylate/amino acid:cation symporter</fullName>
    </submittedName>
</protein>
<dbReference type="AlphaFoldDB" id="A0A3M8P6S2"/>
<gene>
    <name evidence="7" type="ORF">EEX84_09495</name>
</gene>
<evidence type="ECO:0000256" key="2">
    <source>
        <dbReference type="ARBA" id="ARBA00022448"/>
    </source>
</evidence>
<feature type="transmembrane region" description="Helical" evidence="6">
    <location>
        <begin position="32"/>
        <end position="58"/>
    </location>
</feature>
<dbReference type="InterPro" id="IPR036458">
    <property type="entry name" value="Na:dicarbo_symporter_sf"/>
</dbReference>
<feature type="transmembrane region" description="Helical" evidence="6">
    <location>
        <begin position="128"/>
        <end position="147"/>
    </location>
</feature>
<comment type="caution">
    <text evidence="7">The sequence shown here is derived from an EMBL/GenBank/DDBJ whole genome shotgun (WGS) entry which is preliminary data.</text>
</comment>
<dbReference type="RefSeq" id="WP_123165403.1">
    <property type="nucleotide sequence ID" value="NZ_RIAX01000006.1"/>
</dbReference>
<feature type="transmembrane region" description="Helical" evidence="6">
    <location>
        <begin position="307"/>
        <end position="327"/>
    </location>
</feature>
<sequence length="395" mass="41498">MKIKFGLLPRIIVAIALGVTIGSIAPEWLARLFATFTTIFGNFLNFVVPLIIIGFIAPGIAKLGTGSGKLLGFATAVAYASTILAGVLAFLAATSILPFFMSGGSLSGIEDPEKALATTFIELDMPPVFGVMTALILAFLLGLGMAATASRTMLSFFNEFQAIIEKTISFIIIPLLPFYIFGIFANMAYGGAVAEILSLFAVVFVLILALHWLMLLVQYTAAGSLNRKNPLAMLKTMMPAYFTALGTQSSAATIPVTLRQTRQTGASERVADSTVPLFATIHLSGSTITLVTCAIGVIILTGQSAEFVDFLPFIMMLGVTMIAAPGVPGGAVIAALGLLEVMLGFDETMLALMIALYMAQDSFGTAANVTGDGALSNIVDRFSAKEKAADNEISS</sequence>
<feature type="transmembrane region" description="Helical" evidence="6">
    <location>
        <begin position="7"/>
        <end position="26"/>
    </location>
</feature>
<feature type="transmembrane region" description="Helical" evidence="6">
    <location>
        <begin position="196"/>
        <end position="217"/>
    </location>
</feature>
<dbReference type="GO" id="GO:0032329">
    <property type="term" value="P:serine transport"/>
    <property type="evidence" value="ECO:0007669"/>
    <property type="project" value="TreeGrafter"/>
</dbReference>
<keyword evidence="3 6" id="KW-0812">Transmembrane</keyword>
<accession>A0A3M8P6S2</accession>
<proteinExistence type="predicted"/>
<dbReference type="GO" id="GO:0005295">
    <property type="term" value="F:neutral L-amino acid:sodium symporter activity"/>
    <property type="evidence" value="ECO:0007669"/>
    <property type="project" value="TreeGrafter"/>
</dbReference>
<dbReference type="PANTHER" id="PTHR42865:SF8">
    <property type="entry name" value="SERINE_THREONINE TRANSPORTER SSTT"/>
    <property type="match status" value="1"/>
</dbReference>
<evidence type="ECO:0000313" key="8">
    <source>
        <dbReference type="Proteomes" id="UP000275473"/>
    </source>
</evidence>
<dbReference type="InterPro" id="IPR001991">
    <property type="entry name" value="Na-dicarboxylate_symporter"/>
</dbReference>
<feature type="transmembrane region" description="Helical" evidence="6">
    <location>
        <begin position="238"/>
        <end position="258"/>
    </location>
</feature>
<evidence type="ECO:0000256" key="4">
    <source>
        <dbReference type="ARBA" id="ARBA00022989"/>
    </source>
</evidence>